<dbReference type="EC" id="4.1.3.30" evidence="4"/>
<comment type="subunit">
    <text evidence="3">Homotetramer.</text>
</comment>
<accession>A0A8H4W096</accession>
<comment type="caution">
    <text evidence="6">The sequence shown here is derived from an EMBL/GenBank/DDBJ whole genome shotgun (WGS) entry which is preliminary data.</text>
</comment>
<organism evidence="6 7">
    <name type="scientific">Cudoniella acicularis</name>
    <dbReference type="NCBI Taxonomy" id="354080"/>
    <lineage>
        <taxon>Eukaryota</taxon>
        <taxon>Fungi</taxon>
        <taxon>Dikarya</taxon>
        <taxon>Ascomycota</taxon>
        <taxon>Pezizomycotina</taxon>
        <taxon>Leotiomycetes</taxon>
        <taxon>Helotiales</taxon>
        <taxon>Tricladiaceae</taxon>
        <taxon>Cudoniella</taxon>
    </lineage>
</organism>
<dbReference type="Gene3D" id="1.10.10.850">
    <property type="match status" value="1"/>
</dbReference>
<dbReference type="GO" id="GO:0046421">
    <property type="term" value="F:methylisocitrate lyase activity"/>
    <property type="evidence" value="ECO:0007669"/>
    <property type="project" value="UniProtKB-EC"/>
</dbReference>
<dbReference type="NCBIfam" id="TIGR01346">
    <property type="entry name" value="isocit_lyase"/>
    <property type="match status" value="1"/>
</dbReference>
<dbReference type="PANTHER" id="PTHR21631:SF3">
    <property type="entry name" value="BIFUNCTIONAL GLYOXYLATE CYCLE PROTEIN"/>
    <property type="match status" value="1"/>
</dbReference>
<evidence type="ECO:0000256" key="1">
    <source>
        <dbReference type="ARBA" id="ARBA00001050"/>
    </source>
</evidence>
<proteinExistence type="inferred from homology"/>
<evidence type="ECO:0000256" key="4">
    <source>
        <dbReference type="ARBA" id="ARBA00012260"/>
    </source>
</evidence>
<dbReference type="EMBL" id="JAAMPI010000740">
    <property type="protein sequence ID" value="KAF4628946.1"/>
    <property type="molecule type" value="Genomic_DNA"/>
</dbReference>
<evidence type="ECO:0000256" key="3">
    <source>
        <dbReference type="ARBA" id="ARBA00011881"/>
    </source>
</evidence>
<keyword evidence="7" id="KW-1185">Reference proteome</keyword>
<dbReference type="Proteomes" id="UP000566819">
    <property type="component" value="Unassembled WGS sequence"/>
</dbReference>
<dbReference type="InterPro" id="IPR015813">
    <property type="entry name" value="Pyrv/PenolPyrv_kinase-like_dom"/>
</dbReference>
<gene>
    <name evidence="6" type="ORF">G7Y89_g9201</name>
</gene>
<dbReference type="InterPro" id="IPR006254">
    <property type="entry name" value="Isocitrate_lyase"/>
</dbReference>
<evidence type="ECO:0000256" key="5">
    <source>
        <dbReference type="ARBA" id="ARBA00023239"/>
    </source>
</evidence>
<dbReference type="GO" id="GO:0019752">
    <property type="term" value="P:carboxylic acid metabolic process"/>
    <property type="evidence" value="ECO:0007669"/>
    <property type="project" value="InterPro"/>
</dbReference>
<protein>
    <recommendedName>
        <fullName evidence="4">methylisocitrate lyase</fullName>
        <ecNumber evidence="4">4.1.3.30</ecNumber>
    </recommendedName>
</protein>
<comment type="catalytic activity">
    <reaction evidence="1">
        <text>(2S,3R)-3-hydroxybutane-1,2,3-tricarboxylate = pyruvate + succinate</text>
        <dbReference type="Rhea" id="RHEA:16809"/>
        <dbReference type="ChEBI" id="CHEBI:15361"/>
        <dbReference type="ChEBI" id="CHEBI:30031"/>
        <dbReference type="ChEBI" id="CHEBI:57429"/>
        <dbReference type="EC" id="4.1.3.30"/>
    </reaction>
</comment>
<evidence type="ECO:0000256" key="2">
    <source>
        <dbReference type="ARBA" id="ARBA00005704"/>
    </source>
</evidence>
<reference evidence="6 7" key="1">
    <citation type="submission" date="2020-03" db="EMBL/GenBank/DDBJ databases">
        <title>Draft Genome Sequence of Cudoniella acicularis.</title>
        <authorList>
            <person name="Buettner E."/>
            <person name="Kellner H."/>
        </authorList>
    </citation>
    <scope>NUCLEOTIDE SEQUENCE [LARGE SCALE GENOMIC DNA]</scope>
    <source>
        <strain evidence="6 7">DSM 108380</strain>
    </source>
</reference>
<dbReference type="SUPFAM" id="SSF52317">
    <property type="entry name" value="Class I glutamine amidotransferase-like"/>
    <property type="match status" value="1"/>
</dbReference>
<dbReference type="OrthoDB" id="4078635at2759"/>
<dbReference type="GO" id="GO:0004451">
    <property type="term" value="F:isocitrate lyase activity"/>
    <property type="evidence" value="ECO:0007669"/>
    <property type="project" value="InterPro"/>
</dbReference>
<comment type="similarity">
    <text evidence="2">Belongs to the isocitrate lyase/PEP mutase superfamily. Isocitrate lyase family.</text>
</comment>
<evidence type="ECO:0000313" key="6">
    <source>
        <dbReference type="EMBL" id="KAF4628946.1"/>
    </source>
</evidence>
<keyword evidence="5" id="KW-0456">Lyase</keyword>
<dbReference type="AlphaFoldDB" id="A0A8H4W096"/>
<dbReference type="SUPFAM" id="SSF51621">
    <property type="entry name" value="Phosphoenolpyruvate/pyruvate domain"/>
    <property type="match status" value="1"/>
</dbReference>
<evidence type="ECO:0000313" key="7">
    <source>
        <dbReference type="Proteomes" id="UP000566819"/>
    </source>
</evidence>
<dbReference type="InterPro" id="IPR029062">
    <property type="entry name" value="Class_I_gatase-like"/>
</dbReference>
<dbReference type="Pfam" id="PF00463">
    <property type="entry name" value="ICL"/>
    <property type="match status" value="1"/>
</dbReference>
<name>A0A8H4W096_9HELO</name>
<sequence>MPKINQTLDAEQAAFDAKVQEIEQWWKTPRQSHIQRPYSAARIASLRGLLPQKYASSDMALKLWQQLNDHRKNGTHEMTFGVTDPIIASQMAKYQQSLYVSGALCGFSEVSEPGMDCCDYPMDTVPKVVDKIMKSQLWHSQRQNHYRMLQPKEARSELENWDYLTPIVADGDMGFGGLTSTVKMTKLFVEAGVAMFHLDDLAIGKKKFTVGQGRTVVPTSEYLDRLTAARMQIDIMGAETMLLCRCDVDHSEFITDVIDDRDHKYIQGATVPVHPLREVLKEAAEAESSSLLAVRVEWIKSAKLCTFDEAVKAIASDSEFSLYTTEVGNKIKSLKQRREIAKKIVSKEVFFDWDLPRSREGQYFYNSCVTAVVERALLAAPLGDVTWARMDVPKWDDLVSFHTQVQEVFPDRLFAFGYTGDYDYSTAGFTPEAIKSFPSDLAKMGVAWQVQPIWALQGINYETERFAKLWRERGIEGYVEEIQKKALATKPMTDGFEKPSYSGSYLCDAFWDTIAVRDVGEGSGGKPSERRTADQMAPIRLHIAVLDCDQPVPKVYSQRGLYSDIFETLLRNAAAQISELSRIPLGFSKYDCVQEHLPSSQELSGIDAIIITGSAASAYDNVPWIHTLIHFIRDLYTHHPKIHIFGSCFGHQVLCHALFSTSIAPVVNRDPLGWELGVHPITLSPAFSSHVGPVTSNPKLPSQVLNR</sequence>
<dbReference type="PANTHER" id="PTHR21631">
    <property type="entry name" value="ISOCITRATE LYASE/MALATE SYNTHASE"/>
    <property type="match status" value="1"/>
</dbReference>
<dbReference type="InterPro" id="IPR040442">
    <property type="entry name" value="Pyrv_kinase-like_dom_sf"/>
</dbReference>
<dbReference type="Gene3D" id="3.20.20.60">
    <property type="entry name" value="Phosphoenolpyruvate-binding domains"/>
    <property type="match status" value="1"/>
</dbReference>
<dbReference type="Gene3D" id="3.40.50.880">
    <property type="match status" value="1"/>
</dbReference>